<evidence type="ECO:0000313" key="4">
    <source>
        <dbReference type="Proteomes" id="UP001597347"/>
    </source>
</evidence>
<feature type="transmembrane region" description="Helical" evidence="2">
    <location>
        <begin position="44"/>
        <end position="66"/>
    </location>
</feature>
<keyword evidence="2" id="KW-0812">Transmembrane</keyword>
<organism evidence="3 4">
    <name type="scientific">Amnibacterium endophyticum</name>
    <dbReference type="NCBI Taxonomy" id="2109337"/>
    <lineage>
        <taxon>Bacteria</taxon>
        <taxon>Bacillati</taxon>
        <taxon>Actinomycetota</taxon>
        <taxon>Actinomycetes</taxon>
        <taxon>Micrococcales</taxon>
        <taxon>Microbacteriaceae</taxon>
        <taxon>Amnibacterium</taxon>
    </lineage>
</organism>
<feature type="compositionally biased region" description="Low complexity" evidence="1">
    <location>
        <begin position="20"/>
        <end position="32"/>
    </location>
</feature>
<dbReference type="EMBL" id="JBHUEA010000001">
    <property type="protein sequence ID" value="MFD1720025.1"/>
    <property type="molecule type" value="Genomic_DNA"/>
</dbReference>
<dbReference type="RefSeq" id="WP_377931232.1">
    <property type="nucleotide sequence ID" value="NZ_JBHUEA010000001.1"/>
</dbReference>
<dbReference type="Proteomes" id="UP001597347">
    <property type="component" value="Unassembled WGS sequence"/>
</dbReference>
<proteinExistence type="predicted"/>
<keyword evidence="2" id="KW-0472">Membrane</keyword>
<accession>A0ABW4LBF7</accession>
<protein>
    <submittedName>
        <fullName evidence="3">Uncharacterized protein</fullName>
    </submittedName>
</protein>
<feature type="compositionally biased region" description="Acidic residues" evidence="1">
    <location>
        <begin position="1"/>
        <end position="10"/>
    </location>
</feature>
<keyword evidence="2" id="KW-1133">Transmembrane helix</keyword>
<gene>
    <name evidence="3" type="ORF">ACFSBI_00550</name>
</gene>
<name>A0ABW4LBF7_9MICO</name>
<sequence length="138" mass="14313">MSDPDDDEALSWDGDDRLQAPARTAPAPAAGPEARDGAGGATGLLVLGVLGGVAVLETALWIRGLLLPPIVRTLGVPGSGAATASYWITAVLRGFAAAAPLVWFAAVLWRVRRPSPRLAWLLLGAVLLVPWPFMLGAL</sequence>
<evidence type="ECO:0000313" key="3">
    <source>
        <dbReference type="EMBL" id="MFD1720025.1"/>
    </source>
</evidence>
<feature type="transmembrane region" description="Helical" evidence="2">
    <location>
        <begin position="118"/>
        <end position="137"/>
    </location>
</feature>
<comment type="caution">
    <text evidence="3">The sequence shown here is derived from an EMBL/GenBank/DDBJ whole genome shotgun (WGS) entry which is preliminary data.</text>
</comment>
<feature type="transmembrane region" description="Helical" evidence="2">
    <location>
        <begin position="86"/>
        <end position="111"/>
    </location>
</feature>
<reference evidence="4" key="1">
    <citation type="journal article" date="2019" name="Int. J. Syst. Evol. Microbiol.">
        <title>The Global Catalogue of Microorganisms (GCM) 10K type strain sequencing project: providing services to taxonomists for standard genome sequencing and annotation.</title>
        <authorList>
            <consortium name="The Broad Institute Genomics Platform"/>
            <consortium name="The Broad Institute Genome Sequencing Center for Infectious Disease"/>
            <person name="Wu L."/>
            <person name="Ma J."/>
        </authorList>
    </citation>
    <scope>NUCLEOTIDE SEQUENCE [LARGE SCALE GENOMIC DNA]</scope>
    <source>
        <strain evidence="4">CGMCC 1.12471</strain>
    </source>
</reference>
<evidence type="ECO:0000256" key="1">
    <source>
        <dbReference type="SAM" id="MobiDB-lite"/>
    </source>
</evidence>
<keyword evidence="4" id="KW-1185">Reference proteome</keyword>
<evidence type="ECO:0000256" key="2">
    <source>
        <dbReference type="SAM" id="Phobius"/>
    </source>
</evidence>
<feature type="region of interest" description="Disordered" evidence="1">
    <location>
        <begin position="1"/>
        <end position="36"/>
    </location>
</feature>